<dbReference type="AlphaFoldDB" id="A0A6G1I5K8"/>
<dbReference type="Proteomes" id="UP000799640">
    <property type="component" value="Unassembled WGS sequence"/>
</dbReference>
<evidence type="ECO:0000313" key="11">
    <source>
        <dbReference type="Proteomes" id="UP000799640"/>
    </source>
</evidence>
<dbReference type="InterPro" id="IPR017853">
    <property type="entry name" value="GH"/>
</dbReference>
<dbReference type="SUPFAM" id="SSF51011">
    <property type="entry name" value="Glycosyl hydrolase domain"/>
    <property type="match status" value="1"/>
</dbReference>
<dbReference type="SUPFAM" id="SSF51445">
    <property type="entry name" value="(Trans)glycosidases"/>
    <property type="match status" value="1"/>
</dbReference>
<evidence type="ECO:0000256" key="4">
    <source>
        <dbReference type="ARBA" id="ARBA00052064"/>
    </source>
</evidence>
<evidence type="ECO:0000259" key="8">
    <source>
        <dbReference type="Pfam" id="PF13802"/>
    </source>
</evidence>
<accession>A0A6G1I5K8</accession>
<feature type="domain" description="Glycosyl hydrolase family 31 C-terminal" evidence="9">
    <location>
        <begin position="613"/>
        <end position="694"/>
    </location>
</feature>
<gene>
    <name evidence="10" type="ORF">EJ06DRAFT_541243</name>
</gene>
<sequence>MKFRDGMWLTAADKAVSYAEHIYTVKETAAHGLELLCPTKQIRDRGDTLNCPTLTINLEAAFDGVISLEVVHWKGDLQPGPHFELYPDGKPEVNPELEWKDDGAVTLRSGGLGVSVGADRRNFSLAFTDGEGREVTSLGFRSVGFAMTPPPGNMKATGDMRGFEHFVFAQTDLAVGESVHGLGERFGAWNKVGQSVRVWNEDGGTSSDLAYKNIPFWLSSRGYGIFIDTPDAVDLEIGSERCSRVQASVSGQRLKWYLIHGPTPKEVLTKYAILTGRAPVPPAWSFGLWLTTSFTTEYDEATVSGFLEGMTERGIPVEVFHYDCFWMRAFHWCDFEWDTQAFPAPAESIARLKASGLTRKVCAWINPYLGQASPVFTHAAQNGYLLKRTDGSIWQWDLWQAGMGLIDVTNPAACEWYVGCLRKLFDAGVDCLKTDFGERIPHEGVAWHDGSDPARMHNYYAFAYNALVYRALDAHAPGQAVLFARTATTGTQRFPLVWGGDSESTMAGLAESLRGGLSLGLGGFSFWSMDIGGFEGRPPAWIYKRWVATGLFCSHSRLHGSGSYRVPWLIEEGEGGESATGVLRTFTRVKRSLMPYILAQAVEGALKGWPVSVRAVALEFPHDPGAWSVDREFMLGDALLVAPVYTEGGEVDVYLPEGKWTSWWDGRTVVGPRWLKEKHGFGTLPLYVREGTVLLVGAEEGEGGFGYDWVGEGGEIRLYHTKPGDRASVVDAGGKEVGEVVVGEDGGVGEHFLVRRRR</sequence>
<evidence type="ECO:0000256" key="2">
    <source>
        <dbReference type="ARBA" id="ARBA00022801"/>
    </source>
</evidence>
<evidence type="ECO:0000256" key="3">
    <source>
        <dbReference type="ARBA" id="ARBA00023295"/>
    </source>
</evidence>
<dbReference type="Pfam" id="PF21365">
    <property type="entry name" value="Glyco_hydro_31_3rd"/>
    <property type="match status" value="1"/>
</dbReference>
<dbReference type="InterPro" id="IPR025887">
    <property type="entry name" value="Glyco_hydro_31_N_dom"/>
</dbReference>
<reference evidence="10" key="1">
    <citation type="journal article" date="2020" name="Stud. Mycol.">
        <title>101 Dothideomycetes genomes: a test case for predicting lifestyles and emergence of pathogens.</title>
        <authorList>
            <person name="Haridas S."/>
            <person name="Albert R."/>
            <person name="Binder M."/>
            <person name="Bloem J."/>
            <person name="Labutti K."/>
            <person name="Salamov A."/>
            <person name="Andreopoulos B."/>
            <person name="Baker S."/>
            <person name="Barry K."/>
            <person name="Bills G."/>
            <person name="Bluhm B."/>
            <person name="Cannon C."/>
            <person name="Castanera R."/>
            <person name="Culley D."/>
            <person name="Daum C."/>
            <person name="Ezra D."/>
            <person name="Gonzalez J."/>
            <person name="Henrissat B."/>
            <person name="Kuo A."/>
            <person name="Liang C."/>
            <person name="Lipzen A."/>
            <person name="Lutzoni F."/>
            <person name="Magnuson J."/>
            <person name="Mondo S."/>
            <person name="Nolan M."/>
            <person name="Ohm R."/>
            <person name="Pangilinan J."/>
            <person name="Park H.-J."/>
            <person name="Ramirez L."/>
            <person name="Alfaro M."/>
            <person name="Sun H."/>
            <person name="Tritt A."/>
            <person name="Yoshinaga Y."/>
            <person name="Zwiers L.-H."/>
            <person name="Turgeon B."/>
            <person name="Goodwin S."/>
            <person name="Spatafora J."/>
            <person name="Crous P."/>
            <person name="Grigoriev I."/>
        </authorList>
    </citation>
    <scope>NUCLEOTIDE SEQUENCE</scope>
    <source>
        <strain evidence="10">CBS 262.69</strain>
    </source>
</reference>
<dbReference type="InterPro" id="IPR050985">
    <property type="entry name" value="Alpha-glycosidase_related"/>
</dbReference>
<comment type="catalytic activity">
    <reaction evidence="4">
        <text>Hydrolysis of terminal, non-reducing alpha-D-xylose residues with release of alpha-D-xylose.</text>
        <dbReference type="EC" id="3.2.1.177"/>
    </reaction>
</comment>
<protein>
    <recommendedName>
        <fullName evidence="5">alpha-D-xyloside xylohydrolase</fullName>
        <ecNumber evidence="5">3.2.1.177</ecNumber>
    </recommendedName>
</protein>
<dbReference type="InterPro" id="IPR000322">
    <property type="entry name" value="Glyco_hydro_31_TIM"/>
</dbReference>
<dbReference type="Gene3D" id="2.60.40.1180">
    <property type="entry name" value="Golgi alpha-mannosidase II"/>
    <property type="match status" value="1"/>
</dbReference>
<evidence type="ECO:0000256" key="6">
    <source>
        <dbReference type="RuleBase" id="RU361185"/>
    </source>
</evidence>
<dbReference type="GO" id="GO:0030246">
    <property type="term" value="F:carbohydrate binding"/>
    <property type="evidence" value="ECO:0007669"/>
    <property type="project" value="InterPro"/>
</dbReference>
<dbReference type="InterPro" id="IPR011013">
    <property type="entry name" value="Gal_mutarotase_sf_dom"/>
</dbReference>
<evidence type="ECO:0000259" key="7">
    <source>
        <dbReference type="Pfam" id="PF01055"/>
    </source>
</evidence>
<proteinExistence type="inferred from homology"/>
<organism evidence="10 11">
    <name type="scientific">Trichodelitschia bisporula</name>
    <dbReference type="NCBI Taxonomy" id="703511"/>
    <lineage>
        <taxon>Eukaryota</taxon>
        <taxon>Fungi</taxon>
        <taxon>Dikarya</taxon>
        <taxon>Ascomycota</taxon>
        <taxon>Pezizomycotina</taxon>
        <taxon>Dothideomycetes</taxon>
        <taxon>Dothideomycetes incertae sedis</taxon>
        <taxon>Phaeotrichales</taxon>
        <taxon>Phaeotrichaceae</taxon>
        <taxon>Trichodelitschia</taxon>
    </lineage>
</organism>
<dbReference type="Pfam" id="PF01055">
    <property type="entry name" value="Glyco_hydro_31_2nd"/>
    <property type="match status" value="1"/>
</dbReference>
<evidence type="ECO:0000259" key="9">
    <source>
        <dbReference type="Pfam" id="PF21365"/>
    </source>
</evidence>
<evidence type="ECO:0000313" key="10">
    <source>
        <dbReference type="EMBL" id="KAF2403337.1"/>
    </source>
</evidence>
<dbReference type="PANTHER" id="PTHR43053">
    <property type="entry name" value="GLYCOSIDASE FAMILY 31"/>
    <property type="match status" value="1"/>
</dbReference>
<dbReference type="FunFam" id="3.20.20.80:FF:000053">
    <property type="entry name" value="Alpha-xylosidase YicI"/>
    <property type="match status" value="1"/>
</dbReference>
<dbReference type="Gene3D" id="2.60.40.1760">
    <property type="entry name" value="glycosyl hydrolase (family 31)"/>
    <property type="match status" value="1"/>
</dbReference>
<dbReference type="NCBIfam" id="NF007940">
    <property type="entry name" value="PRK10658.1"/>
    <property type="match status" value="1"/>
</dbReference>
<feature type="domain" description="Glycoside hydrolase family 31 TIM barrel" evidence="7">
    <location>
        <begin position="279"/>
        <end position="598"/>
    </location>
</feature>
<evidence type="ECO:0000256" key="1">
    <source>
        <dbReference type="ARBA" id="ARBA00007806"/>
    </source>
</evidence>
<dbReference type="OrthoDB" id="1334205at2759"/>
<evidence type="ECO:0000256" key="5">
    <source>
        <dbReference type="ARBA" id="ARBA00066962"/>
    </source>
</evidence>
<dbReference type="Pfam" id="PF13802">
    <property type="entry name" value="Gal_mutarotas_2"/>
    <property type="match status" value="1"/>
</dbReference>
<dbReference type="PANTHER" id="PTHR43053:SF4">
    <property type="entry name" value="MYOGENESIS-REGULATING GLYCOSIDASE"/>
    <property type="match status" value="1"/>
</dbReference>
<name>A0A6G1I5K8_9PEZI</name>
<dbReference type="GO" id="GO:0005975">
    <property type="term" value="P:carbohydrate metabolic process"/>
    <property type="evidence" value="ECO:0007669"/>
    <property type="project" value="InterPro"/>
</dbReference>
<keyword evidence="11" id="KW-1185">Reference proteome</keyword>
<keyword evidence="2 6" id="KW-0378">Hydrolase</keyword>
<feature type="domain" description="Glycoside hydrolase family 31 N-terminal" evidence="8">
    <location>
        <begin position="57"/>
        <end position="232"/>
    </location>
</feature>
<dbReference type="InterPro" id="IPR048395">
    <property type="entry name" value="Glyco_hydro_31_C"/>
</dbReference>
<dbReference type="EC" id="3.2.1.177" evidence="5"/>
<dbReference type="Gene3D" id="3.20.20.80">
    <property type="entry name" value="Glycosidases"/>
    <property type="match status" value="1"/>
</dbReference>
<comment type="similarity">
    <text evidence="1 6">Belongs to the glycosyl hydrolase 31 family.</text>
</comment>
<dbReference type="CDD" id="cd14752">
    <property type="entry name" value="GH31_N"/>
    <property type="match status" value="1"/>
</dbReference>
<dbReference type="InterPro" id="IPR013780">
    <property type="entry name" value="Glyco_hydro_b"/>
</dbReference>
<dbReference type="CDD" id="cd06593">
    <property type="entry name" value="GH31_xylosidase_YicI"/>
    <property type="match status" value="1"/>
</dbReference>
<keyword evidence="3 6" id="KW-0326">Glycosidase</keyword>
<dbReference type="SUPFAM" id="SSF74650">
    <property type="entry name" value="Galactose mutarotase-like"/>
    <property type="match status" value="1"/>
</dbReference>
<dbReference type="GO" id="GO:0061634">
    <property type="term" value="F:alpha-D-xyloside xylohydrolase"/>
    <property type="evidence" value="ECO:0007669"/>
    <property type="project" value="UniProtKB-EC"/>
</dbReference>
<dbReference type="EMBL" id="ML996689">
    <property type="protein sequence ID" value="KAF2403337.1"/>
    <property type="molecule type" value="Genomic_DNA"/>
</dbReference>